<reference evidence="1 2" key="1">
    <citation type="journal article" date="2019" name="Nat. Med.">
        <title>A library of human gut bacterial isolates paired with longitudinal multiomics data enables mechanistic microbiome research.</title>
        <authorList>
            <person name="Poyet M."/>
            <person name="Groussin M."/>
            <person name="Gibbons S.M."/>
            <person name="Avila-Pacheco J."/>
            <person name="Jiang X."/>
            <person name="Kearney S.M."/>
            <person name="Perrotta A.R."/>
            <person name="Berdy B."/>
            <person name="Zhao S."/>
            <person name="Lieberman T.D."/>
            <person name="Swanson P.K."/>
            <person name="Smith M."/>
            <person name="Roesemann S."/>
            <person name="Alexander J.E."/>
            <person name="Rich S.A."/>
            <person name="Livny J."/>
            <person name="Vlamakis H."/>
            <person name="Clish C."/>
            <person name="Bullock K."/>
            <person name="Deik A."/>
            <person name="Scott J."/>
            <person name="Pierce K.A."/>
            <person name="Xavier R.J."/>
            <person name="Alm E.J."/>
        </authorList>
    </citation>
    <scope>NUCLEOTIDE SEQUENCE [LARGE SCALE GENOMIC DNA]</scope>
    <source>
        <strain evidence="1 2">BIOML-A20</strain>
    </source>
</reference>
<protein>
    <submittedName>
        <fullName evidence="1">Uncharacterized protein</fullName>
    </submittedName>
</protein>
<accession>A0A9Q4MUL2</accession>
<gene>
    <name evidence="1" type="ORF">GKD70_24795</name>
</gene>
<dbReference type="EMBL" id="WKMO01000170">
    <property type="protein sequence ID" value="MSB76459.1"/>
    <property type="molecule type" value="Genomic_DNA"/>
</dbReference>
<evidence type="ECO:0000313" key="1">
    <source>
        <dbReference type="EMBL" id="MSB76459.1"/>
    </source>
</evidence>
<evidence type="ECO:0000313" key="2">
    <source>
        <dbReference type="Proteomes" id="UP000441609"/>
    </source>
</evidence>
<proteinExistence type="predicted"/>
<dbReference type="RefSeq" id="WP_153881372.1">
    <property type="nucleotide sequence ID" value="NZ_JADMQG010000002.1"/>
</dbReference>
<comment type="caution">
    <text evidence="1">The sequence shown here is derived from an EMBL/GenBank/DDBJ whole genome shotgun (WGS) entry which is preliminary data.</text>
</comment>
<dbReference type="Proteomes" id="UP000441609">
    <property type="component" value="Unassembled WGS sequence"/>
</dbReference>
<dbReference type="AlphaFoldDB" id="A0A9Q4MUL2"/>
<sequence length="47" mass="5262">MQTKNIQLAKTTENNRAVDFSTGTTEGLKKQAKTTENNIDMICNDMI</sequence>
<name>A0A9Q4MUL2_PARDI</name>
<organism evidence="1 2">
    <name type="scientific">Parabacteroides distasonis</name>
    <dbReference type="NCBI Taxonomy" id="823"/>
    <lineage>
        <taxon>Bacteria</taxon>
        <taxon>Pseudomonadati</taxon>
        <taxon>Bacteroidota</taxon>
        <taxon>Bacteroidia</taxon>
        <taxon>Bacteroidales</taxon>
        <taxon>Tannerellaceae</taxon>
        <taxon>Parabacteroides</taxon>
    </lineage>
</organism>